<dbReference type="GO" id="GO:0005886">
    <property type="term" value="C:plasma membrane"/>
    <property type="evidence" value="ECO:0007669"/>
    <property type="project" value="TreeGrafter"/>
</dbReference>
<gene>
    <name evidence="4" type="ORF">SAMN05661086_00881</name>
</gene>
<keyword evidence="5" id="KW-1185">Reference proteome</keyword>
<protein>
    <submittedName>
        <fullName evidence="4">Putative ABC transport system ATP-binding protein</fullName>
    </submittedName>
</protein>
<evidence type="ECO:0000259" key="3">
    <source>
        <dbReference type="PROSITE" id="PS50893"/>
    </source>
</evidence>
<dbReference type="InterPro" id="IPR027417">
    <property type="entry name" value="P-loop_NTPase"/>
</dbReference>
<feature type="domain" description="ABC transporter" evidence="3">
    <location>
        <begin position="2"/>
        <end position="249"/>
    </location>
</feature>
<dbReference type="Pfam" id="PF00005">
    <property type="entry name" value="ABC_tran"/>
    <property type="match status" value="1"/>
</dbReference>
<dbReference type="OrthoDB" id="9776369at2"/>
<keyword evidence="2 4" id="KW-0067">ATP-binding</keyword>
<dbReference type="InterPro" id="IPR017871">
    <property type="entry name" value="ABC_transporter-like_CS"/>
</dbReference>
<dbReference type="GO" id="GO:0022857">
    <property type="term" value="F:transmembrane transporter activity"/>
    <property type="evidence" value="ECO:0007669"/>
    <property type="project" value="TreeGrafter"/>
</dbReference>
<dbReference type="GO" id="GO:0016887">
    <property type="term" value="F:ATP hydrolysis activity"/>
    <property type="evidence" value="ECO:0007669"/>
    <property type="project" value="InterPro"/>
</dbReference>
<accession>A0A1I6ILM0</accession>
<dbReference type="Gene3D" id="3.40.50.300">
    <property type="entry name" value="P-loop containing nucleotide triphosphate hydrolases"/>
    <property type="match status" value="1"/>
</dbReference>
<evidence type="ECO:0000313" key="5">
    <source>
        <dbReference type="Proteomes" id="UP000199659"/>
    </source>
</evidence>
<evidence type="ECO:0000313" key="4">
    <source>
        <dbReference type="EMBL" id="SFR67667.1"/>
    </source>
</evidence>
<sequence>MIEITSMSKTFNAGTTNENKALDDVSLTIRENEFITVIGGNGAGKSTLINCISGMYKIDTGTIQIEKEDVTPLPVHKRAKYIGMVFQDPLKGTVPSMTIRENLIIAYIKNQFHGLQLALNKKKDDMFREKLQLLGLGLEDKLNYKVGLLSGGQRQALSLLMSTIHIPKLLLLDEHTSALDPFTSEKVLKITNDIVTQNRIPTIMITHNMEHALQYGNRTIMMNRGKIIMGISDEEKKKTSVNDLIQKFSMQTEENAISDRMVL</sequence>
<dbReference type="EMBL" id="FOYZ01000003">
    <property type="protein sequence ID" value="SFR67667.1"/>
    <property type="molecule type" value="Genomic_DNA"/>
</dbReference>
<dbReference type="InterPro" id="IPR003593">
    <property type="entry name" value="AAA+_ATPase"/>
</dbReference>
<dbReference type="PANTHER" id="PTHR24220">
    <property type="entry name" value="IMPORT ATP-BINDING PROTEIN"/>
    <property type="match status" value="1"/>
</dbReference>
<dbReference type="RefSeq" id="WP_092559751.1">
    <property type="nucleotide sequence ID" value="NZ_FOYZ01000003.1"/>
</dbReference>
<dbReference type="STRING" id="37658.SAMN05661086_00881"/>
<evidence type="ECO:0000256" key="2">
    <source>
        <dbReference type="ARBA" id="ARBA00022840"/>
    </source>
</evidence>
<keyword evidence="1" id="KW-0547">Nucleotide-binding</keyword>
<proteinExistence type="predicted"/>
<dbReference type="AlphaFoldDB" id="A0A1I6ILM0"/>
<dbReference type="InterPro" id="IPR003439">
    <property type="entry name" value="ABC_transporter-like_ATP-bd"/>
</dbReference>
<dbReference type="PANTHER" id="PTHR24220:SF692">
    <property type="entry name" value="ABC TRANSPORTER DOMAIN-CONTAINING PROTEIN"/>
    <property type="match status" value="1"/>
</dbReference>
<name>A0A1I6ILM0_9FIRM</name>
<organism evidence="4 5">
    <name type="scientific">Anaeromicropila populeti</name>
    <dbReference type="NCBI Taxonomy" id="37658"/>
    <lineage>
        <taxon>Bacteria</taxon>
        <taxon>Bacillati</taxon>
        <taxon>Bacillota</taxon>
        <taxon>Clostridia</taxon>
        <taxon>Lachnospirales</taxon>
        <taxon>Lachnospiraceae</taxon>
        <taxon>Anaeromicropila</taxon>
    </lineage>
</organism>
<dbReference type="PROSITE" id="PS50893">
    <property type="entry name" value="ABC_TRANSPORTER_2"/>
    <property type="match status" value="1"/>
</dbReference>
<dbReference type="Proteomes" id="UP000199659">
    <property type="component" value="Unassembled WGS sequence"/>
</dbReference>
<dbReference type="GO" id="GO:0005524">
    <property type="term" value="F:ATP binding"/>
    <property type="evidence" value="ECO:0007669"/>
    <property type="project" value="UniProtKB-KW"/>
</dbReference>
<dbReference type="PROSITE" id="PS00211">
    <property type="entry name" value="ABC_TRANSPORTER_1"/>
    <property type="match status" value="1"/>
</dbReference>
<reference evidence="4 5" key="1">
    <citation type="submission" date="2016-10" db="EMBL/GenBank/DDBJ databases">
        <authorList>
            <person name="de Groot N.N."/>
        </authorList>
    </citation>
    <scope>NUCLEOTIDE SEQUENCE [LARGE SCALE GENOMIC DNA]</scope>
    <source>
        <strain evidence="4 5">743A</strain>
    </source>
</reference>
<dbReference type="SUPFAM" id="SSF52540">
    <property type="entry name" value="P-loop containing nucleoside triphosphate hydrolases"/>
    <property type="match status" value="1"/>
</dbReference>
<evidence type="ECO:0000256" key="1">
    <source>
        <dbReference type="ARBA" id="ARBA00022741"/>
    </source>
</evidence>
<dbReference type="InterPro" id="IPR015854">
    <property type="entry name" value="ABC_transpr_LolD-like"/>
</dbReference>
<dbReference type="SMART" id="SM00382">
    <property type="entry name" value="AAA"/>
    <property type="match status" value="1"/>
</dbReference>